<keyword evidence="3" id="KW-0804">Transcription</keyword>
<dbReference type="EMBL" id="KN645414">
    <property type="protein sequence ID" value="KHN41328.1"/>
    <property type="molecule type" value="Genomic_DNA"/>
</dbReference>
<dbReference type="FunFam" id="3.30.1330.80:FF:000009">
    <property type="entry name" value="AT-hook motif nuclear-localized protein 17"/>
    <property type="match status" value="1"/>
</dbReference>
<dbReference type="InterPro" id="IPR014476">
    <property type="entry name" value="AHL15-29"/>
</dbReference>
<dbReference type="SUPFAM" id="SSF117856">
    <property type="entry name" value="AF0104/ALDC/Ptd012-like"/>
    <property type="match status" value="1"/>
</dbReference>
<dbReference type="Gene3D" id="3.30.1330.80">
    <property type="entry name" value="Hypothetical protein, similar to alpha- acetolactate decarboxylase, domain 2"/>
    <property type="match status" value="1"/>
</dbReference>
<dbReference type="GO" id="GO:0003700">
    <property type="term" value="F:DNA-binding transcription factor activity"/>
    <property type="evidence" value="ECO:0007669"/>
    <property type="project" value="TreeGrafter"/>
</dbReference>
<dbReference type="GO" id="GO:0005634">
    <property type="term" value="C:nucleus"/>
    <property type="evidence" value="ECO:0007669"/>
    <property type="project" value="TreeGrafter"/>
</dbReference>
<evidence type="ECO:0000256" key="1">
    <source>
        <dbReference type="ARBA" id="ARBA00023015"/>
    </source>
</evidence>
<accession>A0A0B2S9E2</accession>
<dbReference type="Pfam" id="PF03479">
    <property type="entry name" value="PCC"/>
    <property type="match status" value="1"/>
</dbReference>
<dbReference type="PANTHER" id="PTHR31100">
    <property type="entry name" value="AT-HOOK MOTIF NUCLEAR-LOCALIZED PROTEIN 15"/>
    <property type="match status" value="1"/>
</dbReference>
<proteinExistence type="predicted"/>
<evidence type="ECO:0000256" key="3">
    <source>
        <dbReference type="ARBA" id="ARBA00023163"/>
    </source>
</evidence>
<dbReference type="GO" id="GO:0003680">
    <property type="term" value="F:minor groove of adenine-thymine-rich DNA binding"/>
    <property type="evidence" value="ECO:0007669"/>
    <property type="project" value="InterPro"/>
</dbReference>
<evidence type="ECO:0000256" key="4">
    <source>
        <dbReference type="ARBA" id="ARBA00023242"/>
    </source>
</evidence>
<protein>
    <recommendedName>
        <fullName evidence="5">PPC domain-containing protein</fullName>
    </recommendedName>
</protein>
<dbReference type="PANTHER" id="PTHR31100:SF63">
    <property type="entry name" value="AT-HOOK MOTIF NUCLEAR-LOCALIZED PROTEIN"/>
    <property type="match status" value="1"/>
</dbReference>
<reference evidence="6" key="1">
    <citation type="submission" date="2014-07" db="EMBL/GenBank/DDBJ databases">
        <title>Identification of a novel salt tolerance gene in wild soybean by whole-genome sequencing.</title>
        <authorList>
            <person name="Lam H.-M."/>
            <person name="Qi X."/>
            <person name="Li M.-W."/>
            <person name="Liu X."/>
            <person name="Xie M."/>
            <person name="Ni M."/>
            <person name="Xu X."/>
        </authorList>
    </citation>
    <scope>NUCLEOTIDE SEQUENCE [LARGE SCALE GENOMIC DNA]</scope>
    <source>
        <tissue evidence="6">Root</tissue>
    </source>
</reference>
<evidence type="ECO:0000259" key="5">
    <source>
        <dbReference type="Pfam" id="PF03479"/>
    </source>
</evidence>
<dbReference type="Proteomes" id="UP000053555">
    <property type="component" value="Unassembled WGS sequence"/>
</dbReference>
<evidence type="ECO:0000313" key="6">
    <source>
        <dbReference type="EMBL" id="KHN41328.1"/>
    </source>
</evidence>
<keyword evidence="2" id="KW-0238">DNA-binding</keyword>
<gene>
    <name evidence="6" type="ORF">glysoja_049397</name>
</gene>
<keyword evidence="1" id="KW-0805">Transcription regulation</keyword>
<evidence type="ECO:0000256" key="2">
    <source>
        <dbReference type="ARBA" id="ARBA00023125"/>
    </source>
</evidence>
<dbReference type="AlphaFoldDB" id="A0A0B2S9E2"/>
<organism evidence="6">
    <name type="scientific">Glycine soja</name>
    <name type="common">Wild soybean</name>
    <dbReference type="NCBI Taxonomy" id="3848"/>
    <lineage>
        <taxon>Eukaryota</taxon>
        <taxon>Viridiplantae</taxon>
        <taxon>Streptophyta</taxon>
        <taxon>Embryophyta</taxon>
        <taxon>Tracheophyta</taxon>
        <taxon>Spermatophyta</taxon>
        <taxon>Magnoliopsida</taxon>
        <taxon>eudicotyledons</taxon>
        <taxon>Gunneridae</taxon>
        <taxon>Pentapetalae</taxon>
        <taxon>rosids</taxon>
        <taxon>fabids</taxon>
        <taxon>Fabales</taxon>
        <taxon>Fabaceae</taxon>
        <taxon>Papilionoideae</taxon>
        <taxon>50 kb inversion clade</taxon>
        <taxon>NPAAA clade</taxon>
        <taxon>indigoferoid/millettioid clade</taxon>
        <taxon>Phaseoleae</taxon>
        <taxon>Glycine</taxon>
        <taxon>Glycine subgen. Soja</taxon>
    </lineage>
</organism>
<feature type="domain" description="PPC" evidence="5">
    <location>
        <begin position="66"/>
        <end position="159"/>
    </location>
</feature>
<keyword evidence="4" id="KW-0539">Nucleus</keyword>
<dbReference type="InterPro" id="IPR005175">
    <property type="entry name" value="PPC_dom"/>
</dbReference>
<name>A0A0B2S9E2_GLYSO</name>
<sequence length="208" mass="22612">MTNNSMVISIFHNSLSFDLDLTSSWDNNTSSSFQRSRCPPSPATNQPLENLALPNPSTKKPCGHVSLTIPNVFGMITEATLNSLHGVDALTLRGPFTLFSLNGSYLYNNHYALNPGATPAPPLSFRISFSTCQGQVFGGAIGGRVIASNDASQTICTFKNPMMYASRDKEMDEGDDNKNNNYNNNSKYFNGSDELSGFNMISCGARGW</sequence>